<comment type="caution">
    <text evidence="1">The sequence shown here is derived from an EMBL/GenBank/DDBJ whole genome shotgun (WGS) entry which is preliminary data.</text>
</comment>
<dbReference type="EMBL" id="BPLR01018472">
    <property type="protein sequence ID" value="GIY99902.1"/>
    <property type="molecule type" value="Genomic_DNA"/>
</dbReference>
<protein>
    <recommendedName>
        <fullName evidence="3">Secreted protein</fullName>
    </recommendedName>
</protein>
<reference evidence="1 2" key="1">
    <citation type="submission" date="2021-06" db="EMBL/GenBank/DDBJ databases">
        <title>Caerostris extrusa draft genome.</title>
        <authorList>
            <person name="Kono N."/>
            <person name="Arakawa K."/>
        </authorList>
    </citation>
    <scope>NUCLEOTIDE SEQUENCE [LARGE SCALE GENOMIC DNA]</scope>
</reference>
<keyword evidence="2" id="KW-1185">Reference proteome</keyword>
<evidence type="ECO:0008006" key="3">
    <source>
        <dbReference type="Google" id="ProtNLM"/>
    </source>
</evidence>
<proteinExistence type="predicted"/>
<accession>A0AAV4XYM3</accession>
<sequence length="89" mass="10594">MPCFESFWSCALVMMMTNRHDTTLWSFLEKLVIFEGPRMSLRRMVEIILVPLTQPSKHSFSLDSPCMERQFKTTAPLYDFTLQRRFIIL</sequence>
<evidence type="ECO:0000313" key="2">
    <source>
        <dbReference type="Proteomes" id="UP001054945"/>
    </source>
</evidence>
<dbReference type="AlphaFoldDB" id="A0AAV4XYM3"/>
<organism evidence="1 2">
    <name type="scientific">Caerostris extrusa</name>
    <name type="common">Bark spider</name>
    <name type="synonym">Caerostris bankana</name>
    <dbReference type="NCBI Taxonomy" id="172846"/>
    <lineage>
        <taxon>Eukaryota</taxon>
        <taxon>Metazoa</taxon>
        <taxon>Ecdysozoa</taxon>
        <taxon>Arthropoda</taxon>
        <taxon>Chelicerata</taxon>
        <taxon>Arachnida</taxon>
        <taxon>Araneae</taxon>
        <taxon>Araneomorphae</taxon>
        <taxon>Entelegynae</taxon>
        <taxon>Araneoidea</taxon>
        <taxon>Araneidae</taxon>
        <taxon>Caerostris</taxon>
    </lineage>
</organism>
<name>A0AAV4XYM3_CAEEX</name>
<dbReference type="Proteomes" id="UP001054945">
    <property type="component" value="Unassembled WGS sequence"/>
</dbReference>
<evidence type="ECO:0000313" key="1">
    <source>
        <dbReference type="EMBL" id="GIY99902.1"/>
    </source>
</evidence>
<gene>
    <name evidence="1" type="ORF">CEXT_737881</name>
</gene>